<evidence type="ECO:0000256" key="3">
    <source>
        <dbReference type="SAM" id="MobiDB-lite"/>
    </source>
</evidence>
<dbReference type="EMBL" id="JASAOG010000104">
    <property type="protein sequence ID" value="KAK0051391.1"/>
    <property type="molecule type" value="Genomic_DNA"/>
</dbReference>
<dbReference type="InterPro" id="IPR001806">
    <property type="entry name" value="Small_GTPase"/>
</dbReference>
<dbReference type="PRINTS" id="PR00449">
    <property type="entry name" value="RASTRNSFRMNG"/>
</dbReference>
<evidence type="ECO:0000256" key="2">
    <source>
        <dbReference type="ARBA" id="ARBA00022553"/>
    </source>
</evidence>
<feature type="compositionally biased region" description="Polar residues" evidence="3">
    <location>
        <begin position="35"/>
        <end position="65"/>
    </location>
</feature>
<evidence type="ECO:0000313" key="5">
    <source>
        <dbReference type="Proteomes" id="UP001233172"/>
    </source>
</evidence>
<dbReference type="Gene3D" id="3.40.50.300">
    <property type="entry name" value="P-loop containing nucleotide triphosphate hydrolases"/>
    <property type="match status" value="1"/>
</dbReference>
<dbReference type="SMART" id="SM00175">
    <property type="entry name" value="RAB"/>
    <property type="match status" value="1"/>
</dbReference>
<dbReference type="GO" id="GO:0005886">
    <property type="term" value="C:plasma membrane"/>
    <property type="evidence" value="ECO:0007669"/>
    <property type="project" value="TreeGrafter"/>
</dbReference>
<evidence type="ECO:0000256" key="1">
    <source>
        <dbReference type="ARBA" id="ARBA00008846"/>
    </source>
</evidence>
<dbReference type="PANTHER" id="PTHR45775:SF6">
    <property type="entry name" value="RAD, GEM_KIR FAMILY MEMBER 2, ISOFORM C"/>
    <property type="match status" value="1"/>
</dbReference>
<dbReference type="PROSITE" id="PS51419">
    <property type="entry name" value="RAB"/>
    <property type="match status" value="1"/>
</dbReference>
<gene>
    <name evidence="4" type="ORF">Bpfe_019165</name>
</gene>
<dbReference type="PROSITE" id="PS51421">
    <property type="entry name" value="RAS"/>
    <property type="match status" value="1"/>
</dbReference>
<accession>A0AAD8BBN0</accession>
<dbReference type="SUPFAM" id="SSF52540">
    <property type="entry name" value="P-loop containing nucleoside triphosphate hydrolases"/>
    <property type="match status" value="1"/>
</dbReference>
<protein>
    <submittedName>
        <fullName evidence="4">GTP-binding protein GEM</fullName>
    </submittedName>
</protein>
<dbReference type="Proteomes" id="UP001233172">
    <property type="component" value="Unassembled WGS sequence"/>
</dbReference>
<feature type="region of interest" description="Disordered" evidence="3">
    <location>
        <begin position="1"/>
        <end position="127"/>
    </location>
</feature>
<dbReference type="PANTHER" id="PTHR45775">
    <property type="entry name" value="RAD, GEM/KIR FAMILY MEMBER 2, ISOFORM C"/>
    <property type="match status" value="1"/>
</dbReference>
<feature type="compositionally biased region" description="Basic residues" evidence="3">
    <location>
        <begin position="18"/>
        <end position="31"/>
    </location>
</feature>
<dbReference type="Pfam" id="PF00071">
    <property type="entry name" value="Ras"/>
    <property type="match status" value="1"/>
</dbReference>
<dbReference type="InterPro" id="IPR051641">
    <property type="entry name" value="RGK_GTP-binding_reg"/>
</dbReference>
<reference evidence="4" key="1">
    <citation type="journal article" date="2023" name="PLoS Negl. Trop. Dis.">
        <title>A genome sequence for Biomphalaria pfeifferi, the major vector snail for the human-infecting parasite Schistosoma mansoni.</title>
        <authorList>
            <person name="Bu L."/>
            <person name="Lu L."/>
            <person name="Laidemitt M.R."/>
            <person name="Zhang S.M."/>
            <person name="Mutuku M."/>
            <person name="Mkoji G."/>
            <person name="Steinauer M."/>
            <person name="Loker E.S."/>
        </authorList>
    </citation>
    <scope>NUCLEOTIDE SEQUENCE</scope>
    <source>
        <strain evidence="4">KasaAsao</strain>
    </source>
</reference>
<reference evidence="4" key="2">
    <citation type="submission" date="2023-04" db="EMBL/GenBank/DDBJ databases">
        <authorList>
            <person name="Bu L."/>
            <person name="Lu L."/>
            <person name="Laidemitt M.R."/>
            <person name="Zhang S.M."/>
            <person name="Mutuku M."/>
            <person name="Mkoji G."/>
            <person name="Steinauer M."/>
            <person name="Loker E.S."/>
        </authorList>
    </citation>
    <scope>NUCLEOTIDE SEQUENCE</scope>
    <source>
        <strain evidence="4">KasaAsao</strain>
        <tissue evidence="4">Whole Snail</tissue>
    </source>
</reference>
<keyword evidence="5" id="KW-1185">Reference proteome</keyword>
<organism evidence="4 5">
    <name type="scientific">Biomphalaria pfeifferi</name>
    <name type="common">Bloodfluke planorb</name>
    <name type="synonym">Freshwater snail</name>
    <dbReference type="NCBI Taxonomy" id="112525"/>
    <lineage>
        <taxon>Eukaryota</taxon>
        <taxon>Metazoa</taxon>
        <taxon>Spiralia</taxon>
        <taxon>Lophotrochozoa</taxon>
        <taxon>Mollusca</taxon>
        <taxon>Gastropoda</taxon>
        <taxon>Heterobranchia</taxon>
        <taxon>Euthyneura</taxon>
        <taxon>Panpulmonata</taxon>
        <taxon>Hygrophila</taxon>
        <taxon>Lymnaeoidea</taxon>
        <taxon>Planorbidae</taxon>
        <taxon>Biomphalaria</taxon>
    </lineage>
</organism>
<keyword evidence="2" id="KW-0597">Phosphoprotein</keyword>
<name>A0AAD8BBN0_BIOPF</name>
<dbReference type="AlphaFoldDB" id="A0AAD8BBN0"/>
<sequence>MVLEIHEASPPPSTVSRRSPRGNRPVVRRSRVNSTESENSNGSRSNTPGPNSALPSGSNNASRNPSFRGERPPSVATSRRSAANPDRSTSSGRGSAANSNNNVNKLASSNGDHPILASENYGPRRRSMPNVTEHFLAVPNAEESRESRLRRVRSFKTTSKGVVVNRGDSFKIKSTNSLMSTGSAITDATRSQQLQLPQNLMNNNDDILTPEAPPIPTYYRVIMMGAAGCGKTLMSKQFLTSDYVGGCDDNIESHEPHTVSVLLDGEESTIEFIDPPDRNVIDDSLQHLLDAYVVVFAINDHESFDQAQQLVRFLRVDHGTDRVILLVANKIDLVRKRKVTADEARLVSETYDCKYVEISAALNHHVDELLVGILTQIRLHMRIPFTTISFPGKESRSNDRKEKKKAFRGPRGFFSRLFRRAGRKKPKPCENLYAL</sequence>
<evidence type="ECO:0000313" key="4">
    <source>
        <dbReference type="EMBL" id="KAK0051391.1"/>
    </source>
</evidence>
<dbReference type="GO" id="GO:0003924">
    <property type="term" value="F:GTPase activity"/>
    <property type="evidence" value="ECO:0007669"/>
    <property type="project" value="InterPro"/>
</dbReference>
<comment type="similarity">
    <text evidence="1">Belongs to the small GTPase superfamily. RGK family.</text>
</comment>
<feature type="compositionally biased region" description="Low complexity" evidence="3">
    <location>
        <begin position="88"/>
        <end position="111"/>
    </location>
</feature>
<dbReference type="GO" id="GO:0005525">
    <property type="term" value="F:GTP binding"/>
    <property type="evidence" value="ECO:0007669"/>
    <property type="project" value="InterPro"/>
</dbReference>
<dbReference type="InterPro" id="IPR027417">
    <property type="entry name" value="P-loop_NTPase"/>
</dbReference>
<dbReference type="GO" id="GO:0005246">
    <property type="term" value="F:calcium channel regulator activity"/>
    <property type="evidence" value="ECO:0007669"/>
    <property type="project" value="TreeGrafter"/>
</dbReference>
<dbReference type="SMART" id="SM00173">
    <property type="entry name" value="RAS"/>
    <property type="match status" value="1"/>
</dbReference>
<comment type="caution">
    <text evidence="4">The sequence shown here is derived from an EMBL/GenBank/DDBJ whole genome shotgun (WGS) entry which is preliminary data.</text>
</comment>
<proteinExistence type="inferred from homology"/>